<dbReference type="Gene3D" id="3.50.50.60">
    <property type="entry name" value="FAD/NAD(P)-binding domain"/>
    <property type="match status" value="1"/>
</dbReference>
<evidence type="ECO:0000256" key="2">
    <source>
        <dbReference type="ARBA" id="ARBA00006599"/>
    </source>
</evidence>
<dbReference type="EC" id="5.5.1.19" evidence="3"/>
<dbReference type="InterPro" id="IPR010108">
    <property type="entry name" value="Lycopene_cyclase_b/e"/>
</dbReference>
<keyword evidence="4" id="KW-0125">Carotenoid biosynthesis</keyword>
<comment type="similarity">
    <text evidence="2">Belongs to the lycopene cyclase family.</text>
</comment>
<comment type="pathway">
    <text evidence="6">Carotenoid biosynthesis; beta-zeacarotene biosynthesis.</text>
</comment>
<dbReference type="NCBIfam" id="TIGR01790">
    <property type="entry name" value="carotene-cycl"/>
    <property type="match status" value="1"/>
</dbReference>
<dbReference type="EMBL" id="JALJOS010000002">
    <property type="protein sequence ID" value="KAK9843349.1"/>
    <property type="molecule type" value="Genomic_DNA"/>
</dbReference>
<dbReference type="GO" id="GO:0016705">
    <property type="term" value="F:oxidoreductase activity, acting on paired donors, with incorporation or reduction of molecular oxygen"/>
    <property type="evidence" value="ECO:0007669"/>
    <property type="project" value="InterPro"/>
</dbReference>
<evidence type="ECO:0000256" key="5">
    <source>
        <dbReference type="ARBA" id="ARBA00023027"/>
    </source>
</evidence>
<dbReference type="GO" id="GO:0016860">
    <property type="term" value="F:intramolecular oxidoreductase activity"/>
    <property type="evidence" value="ECO:0007669"/>
    <property type="project" value="UniProtKB-ARBA"/>
</dbReference>
<dbReference type="Pfam" id="PF05834">
    <property type="entry name" value="Lycopene_cycl"/>
    <property type="match status" value="1"/>
</dbReference>
<sequence length="537" mass="58809">MSGQALLPVEVGAAHRLGQQHRQAWSVPTRTDQLEACRQFKRPRHSVTPAVLNAAISAAATLTAPQQVSSRAHLPGAEELRLRPEGDESQLPAFDPSQGKVHLAVVGAGPSGLSVAERVAAAGFKVCIIDPAPLAPWTNNYGVWKDEFDAMGLEDCLSTVWQQAHVFLDSTAGGKKVLKRPYGRVDRPRLKKQLLARCIKHGVTFHKGVVNGAEHGEGVSSVQCEDGTAVRSSIVLDATGHTRQLIQFGKGKKFDPGFQGAYGITAKVESHPFDVDSMLFMDWRDDHTTASPAMHDSNHKLPTFLYVMPFSKDRIFLEETSLVARPAVDFPELKKRLDARMAHYGIKVTEVEDEEYCLIPMGGVLPEVPQRILGNGGSAGMVHPSTGYMVARTLGGAPTLADAIVEQLYKPTDKASSTRTEPGPQNEQEASEMAATIWNEAIWPVERLRQRIFFNFGMEVLLKLNLQDTRQFFAAFFDLSDHHWQGFLSARLTFPQLIGFGLALFVNSSNRARANLLAKGTPGLIGVFFSLIKTVGK</sequence>
<proteinExistence type="inferred from homology"/>
<accession>A0AAW1SBM8</accession>
<dbReference type="GO" id="GO:0016117">
    <property type="term" value="P:carotenoid biosynthetic process"/>
    <property type="evidence" value="ECO:0007669"/>
    <property type="project" value="UniProtKB-KW"/>
</dbReference>
<dbReference type="AlphaFoldDB" id="A0AAW1SBM8"/>
<dbReference type="SUPFAM" id="SSF51905">
    <property type="entry name" value="FAD/NAD(P)-binding domain"/>
    <property type="match status" value="1"/>
</dbReference>
<protein>
    <recommendedName>
        <fullName evidence="3">lycopene beta-cyclase</fullName>
        <ecNumber evidence="3">5.5.1.19</ecNumber>
    </recommendedName>
</protein>
<organism evidence="7 8">
    <name type="scientific">Apatococcus lobatus</name>
    <dbReference type="NCBI Taxonomy" id="904363"/>
    <lineage>
        <taxon>Eukaryota</taxon>
        <taxon>Viridiplantae</taxon>
        <taxon>Chlorophyta</taxon>
        <taxon>core chlorophytes</taxon>
        <taxon>Trebouxiophyceae</taxon>
        <taxon>Chlorellales</taxon>
        <taxon>Chlorellaceae</taxon>
        <taxon>Apatococcus</taxon>
    </lineage>
</organism>
<reference evidence="7 8" key="1">
    <citation type="journal article" date="2024" name="Nat. Commun.">
        <title>Phylogenomics reveals the evolutionary origins of lichenization in chlorophyte algae.</title>
        <authorList>
            <person name="Puginier C."/>
            <person name="Libourel C."/>
            <person name="Otte J."/>
            <person name="Skaloud P."/>
            <person name="Haon M."/>
            <person name="Grisel S."/>
            <person name="Petersen M."/>
            <person name="Berrin J.G."/>
            <person name="Delaux P.M."/>
            <person name="Dal Grande F."/>
            <person name="Keller J."/>
        </authorList>
    </citation>
    <scope>NUCLEOTIDE SEQUENCE [LARGE SCALE GENOMIC DNA]</scope>
    <source>
        <strain evidence="7 8">SAG 2145</strain>
    </source>
</reference>
<keyword evidence="8" id="KW-1185">Reference proteome</keyword>
<comment type="caution">
    <text evidence="7">The sequence shown here is derived from an EMBL/GenBank/DDBJ whole genome shotgun (WGS) entry which is preliminary data.</text>
</comment>
<evidence type="ECO:0000256" key="3">
    <source>
        <dbReference type="ARBA" id="ARBA00012242"/>
    </source>
</evidence>
<evidence type="ECO:0000256" key="4">
    <source>
        <dbReference type="ARBA" id="ARBA00022746"/>
    </source>
</evidence>
<evidence type="ECO:0000313" key="7">
    <source>
        <dbReference type="EMBL" id="KAK9843349.1"/>
    </source>
</evidence>
<evidence type="ECO:0000256" key="6">
    <source>
        <dbReference type="ARBA" id="ARBA00037906"/>
    </source>
</evidence>
<comment type="pathway">
    <text evidence="1">Carotenoid biosynthesis; beta-carotene biosynthesis.</text>
</comment>
<dbReference type="PANTHER" id="PTHR39757">
    <property type="match status" value="1"/>
</dbReference>
<evidence type="ECO:0000256" key="1">
    <source>
        <dbReference type="ARBA" id="ARBA00005089"/>
    </source>
</evidence>
<name>A0AAW1SBM8_9CHLO</name>
<gene>
    <name evidence="7" type="ORF">WJX74_010768</name>
</gene>
<dbReference type="PANTHER" id="PTHR39757:SF5">
    <property type="entry name" value="OS02G0190600 PROTEIN"/>
    <property type="match status" value="1"/>
</dbReference>
<evidence type="ECO:0000313" key="8">
    <source>
        <dbReference type="Proteomes" id="UP001438707"/>
    </source>
</evidence>
<dbReference type="Proteomes" id="UP001438707">
    <property type="component" value="Unassembled WGS sequence"/>
</dbReference>
<dbReference type="InterPro" id="IPR036188">
    <property type="entry name" value="FAD/NAD-bd_sf"/>
</dbReference>
<keyword evidence="5" id="KW-0520">NAD</keyword>